<evidence type="ECO:0000256" key="1">
    <source>
        <dbReference type="SAM" id="MobiDB-lite"/>
    </source>
</evidence>
<dbReference type="EMBL" id="BT053921">
    <property type="protein sequence ID" value="ACL52528.1"/>
    <property type="molecule type" value="mRNA"/>
</dbReference>
<dbReference type="AlphaFoldDB" id="B7ZX79"/>
<feature type="region of interest" description="Disordered" evidence="1">
    <location>
        <begin position="367"/>
        <end position="392"/>
    </location>
</feature>
<proteinExistence type="evidence at transcript level"/>
<name>B7ZX79_MAIZE</name>
<protein>
    <submittedName>
        <fullName evidence="2">Uncharacterized protein</fullName>
    </submittedName>
</protein>
<feature type="region of interest" description="Disordered" evidence="1">
    <location>
        <begin position="499"/>
        <end position="520"/>
    </location>
</feature>
<sequence length="535" mass="57014">MYTWQLKPRTRNGDLNPYSIYKLTHAPSHIYTRIPWSTCPPLIASSRAGSYEAKTDQVLLDKAPEREDPRTAAAAASVALRRAQARPPLLVHPEALRADPLDHLVDGLGVRGSAGHVGDVEHVHGHVAPGGDLGVRDREAVLPEHTRDVGEQPAAVGDAQLQPHSLGCAPLDGRFQALDHAPPLGRRANWPLVQPPDVELLAGVIVVCVERAVVHHVIQVCQGADDVEEQLGPVAAAHCHHRVPPLHPILHGDRCGRGRLRLRLRPVGAAPGLPVLVEKLVEPPVHVDGGGVCPDHPRAERAAAEDVPEPGLHAPDPRRVVDRRAGLLVAHEHERGDAAGVRPGPGVDGAAAEVVQHGEDLGEEARAVGADELEQGGRPGPRGGGRRAGRQCVGGERGLEARQQGAGVGHLAARGVDDVEDVHEPAAVVGGDVAFADADAVVGQGRHRVEQHAVLPRAVHLHQRRRRARAVVHHHPRVVHVAHEELVHLGGVVPLHRRRNPLPASASPPPVPRFSFPRRGDGSLCPGGRAFLSFP</sequence>
<reference evidence="2" key="1">
    <citation type="journal article" date="2009" name="PLoS Genet.">
        <title>Sequencing, mapping, and analysis of 27,455 maize full-length cDNAs.</title>
        <authorList>
            <person name="Soderlund C."/>
            <person name="Descour A."/>
            <person name="Kudrna D."/>
            <person name="Bomhoff M."/>
            <person name="Boyd L."/>
            <person name="Currie J."/>
            <person name="Angelova A."/>
            <person name="Collura K."/>
            <person name="Wissotski M."/>
            <person name="Ashley E."/>
            <person name="Morrow D."/>
            <person name="Fernandes J."/>
            <person name="Walbot V."/>
            <person name="Yu Y."/>
        </authorList>
    </citation>
    <scope>NUCLEOTIDE SEQUENCE</scope>
    <source>
        <strain evidence="2">B73</strain>
    </source>
</reference>
<reference evidence="2" key="2">
    <citation type="submission" date="2012-06" db="EMBL/GenBank/DDBJ databases">
        <authorList>
            <person name="Yu Y."/>
            <person name="Currie J."/>
            <person name="Lomeli R."/>
            <person name="Angelova A."/>
            <person name="Collura K."/>
            <person name="Wissotski M."/>
            <person name="Campos D."/>
            <person name="Kudrna D."/>
            <person name="Golser W."/>
            <person name="Ashely E."/>
            <person name="Descour A."/>
            <person name="Fernandes J."/>
            <person name="Soderlund C."/>
            <person name="Walbot V."/>
        </authorList>
    </citation>
    <scope>NUCLEOTIDE SEQUENCE</scope>
    <source>
        <strain evidence="2">B73</strain>
    </source>
</reference>
<evidence type="ECO:0000313" key="2">
    <source>
        <dbReference type="EMBL" id="ACL52528.1"/>
    </source>
</evidence>
<organism evidence="2">
    <name type="scientific">Zea mays</name>
    <name type="common">Maize</name>
    <dbReference type="NCBI Taxonomy" id="4577"/>
    <lineage>
        <taxon>Eukaryota</taxon>
        <taxon>Viridiplantae</taxon>
        <taxon>Streptophyta</taxon>
        <taxon>Embryophyta</taxon>
        <taxon>Tracheophyta</taxon>
        <taxon>Spermatophyta</taxon>
        <taxon>Magnoliopsida</taxon>
        <taxon>Liliopsida</taxon>
        <taxon>Poales</taxon>
        <taxon>Poaceae</taxon>
        <taxon>PACMAD clade</taxon>
        <taxon>Panicoideae</taxon>
        <taxon>Andropogonodae</taxon>
        <taxon>Andropogoneae</taxon>
        <taxon>Tripsacinae</taxon>
        <taxon>Zea</taxon>
    </lineage>
</organism>
<accession>B7ZX79</accession>